<proteinExistence type="predicted"/>
<dbReference type="AlphaFoldDB" id="A0ABD2BTD2"/>
<dbReference type="Proteomes" id="UP001607302">
    <property type="component" value="Unassembled WGS sequence"/>
</dbReference>
<dbReference type="Gene3D" id="1.20.120.20">
    <property type="entry name" value="Apolipoprotein"/>
    <property type="match status" value="1"/>
</dbReference>
<sequence length="353" mass="40102">MERRRSDENKIKITFVERKRWLDNVDSLQRNPRTAPWTVYAPYKNAYGSLYRAKRFPRHPMQHRDPMGTLKRVSTISNVSCIDTNVRKITLSHLKYLLNPLNDMMPDIKGIPDVGEHRSFEEIVLSTQAIQFGNRVEQAHNNVLNTVNGAIETFQKKSKAIVQDAIDSLNTLKEEGENVVEEARSKIEEILSKLDERINEITEGIVNEVDVTECKDTAQRIKDTGSKILSNVNHCVTERIDKAEEYVKNIHTSSQDFVKFLLEINEEATECTKDFSPKAPACLALIMMRVTTVIGTKMPSVIMEIGKLAYLVNTLFPSLARCSVVSTFNVFLNEVNASLSSFEACVNERVNAY</sequence>
<evidence type="ECO:0000256" key="1">
    <source>
        <dbReference type="SAM" id="Coils"/>
    </source>
</evidence>
<keyword evidence="3" id="KW-1185">Reference proteome</keyword>
<accession>A0ABD2BTD2</accession>
<gene>
    <name evidence="2" type="ORF">V1478_002705</name>
</gene>
<protein>
    <submittedName>
        <fullName evidence="2">Uncharacterized protein</fullName>
    </submittedName>
</protein>
<name>A0ABD2BTD2_VESSQ</name>
<organism evidence="2 3">
    <name type="scientific">Vespula squamosa</name>
    <name type="common">Southern yellow jacket</name>
    <name type="synonym">Wasp</name>
    <dbReference type="NCBI Taxonomy" id="30214"/>
    <lineage>
        <taxon>Eukaryota</taxon>
        <taxon>Metazoa</taxon>
        <taxon>Ecdysozoa</taxon>
        <taxon>Arthropoda</taxon>
        <taxon>Hexapoda</taxon>
        <taxon>Insecta</taxon>
        <taxon>Pterygota</taxon>
        <taxon>Neoptera</taxon>
        <taxon>Endopterygota</taxon>
        <taxon>Hymenoptera</taxon>
        <taxon>Apocrita</taxon>
        <taxon>Aculeata</taxon>
        <taxon>Vespoidea</taxon>
        <taxon>Vespidae</taxon>
        <taxon>Vespinae</taxon>
        <taxon>Vespula</taxon>
    </lineage>
</organism>
<dbReference type="EMBL" id="JAUDFV010000056">
    <property type="protein sequence ID" value="KAL2736021.1"/>
    <property type="molecule type" value="Genomic_DNA"/>
</dbReference>
<evidence type="ECO:0000313" key="2">
    <source>
        <dbReference type="EMBL" id="KAL2736021.1"/>
    </source>
</evidence>
<keyword evidence="1" id="KW-0175">Coiled coil</keyword>
<reference evidence="2 3" key="1">
    <citation type="journal article" date="2024" name="Ann. Entomol. Soc. Am.">
        <title>Genomic analyses of the southern and eastern yellowjacket wasps (Hymenoptera: Vespidae) reveal evolutionary signatures of social life.</title>
        <authorList>
            <person name="Catto M.A."/>
            <person name="Caine P.B."/>
            <person name="Orr S.E."/>
            <person name="Hunt B.G."/>
            <person name="Goodisman M.A.D."/>
        </authorList>
    </citation>
    <scope>NUCLEOTIDE SEQUENCE [LARGE SCALE GENOMIC DNA]</scope>
    <source>
        <strain evidence="2">233</strain>
        <tissue evidence="2">Head and thorax</tissue>
    </source>
</reference>
<evidence type="ECO:0000313" key="3">
    <source>
        <dbReference type="Proteomes" id="UP001607302"/>
    </source>
</evidence>
<comment type="caution">
    <text evidence="2">The sequence shown here is derived from an EMBL/GenBank/DDBJ whole genome shotgun (WGS) entry which is preliminary data.</text>
</comment>
<feature type="coiled-coil region" evidence="1">
    <location>
        <begin position="166"/>
        <end position="200"/>
    </location>
</feature>